<gene>
    <name evidence="8" type="ORF">SAMN05443999_101155</name>
</gene>
<dbReference type="EMBL" id="FOAG01000001">
    <property type="protein sequence ID" value="SEK29386.1"/>
    <property type="molecule type" value="Genomic_DNA"/>
</dbReference>
<dbReference type="PROSITE" id="PS00150">
    <property type="entry name" value="ACYLPHOSPHATASE_1"/>
    <property type="match status" value="1"/>
</dbReference>
<reference evidence="8 9" key="1">
    <citation type="submission" date="2016-10" db="EMBL/GenBank/DDBJ databases">
        <authorList>
            <person name="de Groot N.N."/>
        </authorList>
    </citation>
    <scope>NUCLEOTIDE SEQUENCE [LARGE SCALE GENOMIC DNA]</scope>
    <source>
        <strain evidence="8 9">DSM 100674</strain>
    </source>
</reference>
<accession>A0A1H7FTF7</accession>
<evidence type="ECO:0000256" key="1">
    <source>
        <dbReference type="ARBA" id="ARBA00005614"/>
    </source>
</evidence>
<evidence type="ECO:0000256" key="5">
    <source>
        <dbReference type="RuleBase" id="RU000553"/>
    </source>
</evidence>
<feature type="active site" evidence="4">
    <location>
        <position position="21"/>
    </location>
</feature>
<dbReference type="Proteomes" id="UP000199582">
    <property type="component" value="Unassembled WGS sequence"/>
</dbReference>
<dbReference type="EC" id="3.6.1.7" evidence="2 4"/>
<dbReference type="Gene3D" id="3.30.70.100">
    <property type="match status" value="1"/>
</dbReference>
<dbReference type="PRINTS" id="PR00112">
    <property type="entry name" value="ACYLPHPHTASE"/>
</dbReference>
<name>A0A1H7FTF7_9RHOB</name>
<dbReference type="RefSeq" id="WP_093030539.1">
    <property type="nucleotide sequence ID" value="NZ_FOAG01000001.1"/>
</dbReference>
<dbReference type="SUPFAM" id="SSF54975">
    <property type="entry name" value="Acylphosphatase/BLUF domain-like"/>
    <property type="match status" value="1"/>
</dbReference>
<dbReference type="PANTHER" id="PTHR47268:SF4">
    <property type="entry name" value="ACYLPHOSPHATASE"/>
    <property type="match status" value="1"/>
</dbReference>
<evidence type="ECO:0000313" key="9">
    <source>
        <dbReference type="Proteomes" id="UP000199582"/>
    </source>
</evidence>
<keyword evidence="4 5" id="KW-0378">Hydrolase</keyword>
<evidence type="ECO:0000256" key="4">
    <source>
        <dbReference type="PROSITE-ProRule" id="PRU00520"/>
    </source>
</evidence>
<dbReference type="OrthoDB" id="5295388at2"/>
<feature type="active site" evidence="4">
    <location>
        <position position="39"/>
    </location>
</feature>
<protein>
    <recommendedName>
        <fullName evidence="2 4">Acylphosphatase</fullName>
        <ecNumber evidence="2 4">3.6.1.7</ecNumber>
    </recommendedName>
</protein>
<evidence type="ECO:0000259" key="7">
    <source>
        <dbReference type="PROSITE" id="PS51160"/>
    </source>
</evidence>
<comment type="similarity">
    <text evidence="1 6">Belongs to the acylphosphatase family.</text>
</comment>
<dbReference type="AlphaFoldDB" id="A0A1H7FTF7"/>
<dbReference type="PROSITE" id="PS00151">
    <property type="entry name" value="ACYLPHOSPHATASE_2"/>
    <property type="match status" value="1"/>
</dbReference>
<evidence type="ECO:0000256" key="3">
    <source>
        <dbReference type="ARBA" id="ARBA00047645"/>
    </source>
</evidence>
<dbReference type="InterPro" id="IPR017968">
    <property type="entry name" value="Acylphosphatase_CS"/>
</dbReference>
<dbReference type="Pfam" id="PF00708">
    <property type="entry name" value="Acylphosphatase"/>
    <property type="match status" value="1"/>
</dbReference>
<dbReference type="GO" id="GO:0003998">
    <property type="term" value="F:acylphosphatase activity"/>
    <property type="evidence" value="ECO:0007669"/>
    <property type="project" value="UniProtKB-EC"/>
</dbReference>
<feature type="domain" description="Acylphosphatase-like" evidence="7">
    <location>
        <begin position="6"/>
        <end position="92"/>
    </location>
</feature>
<dbReference type="InterPro" id="IPR001792">
    <property type="entry name" value="Acylphosphatase-like_dom"/>
</dbReference>
<evidence type="ECO:0000313" key="8">
    <source>
        <dbReference type="EMBL" id="SEK29386.1"/>
    </source>
</evidence>
<dbReference type="PROSITE" id="PS51160">
    <property type="entry name" value="ACYLPHOSPHATASE_3"/>
    <property type="match status" value="1"/>
</dbReference>
<dbReference type="InterPro" id="IPR020456">
    <property type="entry name" value="Acylphosphatase"/>
</dbReference>
<organism evidence="8 9">
    <name type="scientific">Roseovarius azorensis</name>
    <dbReference type="NCBI Taxonomy" id="1287727"/>
    <lineage>
        <taxon>Bacteria</taxon>
        <taxon>Pseudomonadati</taxon>
        <taxon>Pseudomonadota</taxon>
        <taxon>Alphaproteobacteria</taxon>
        <taxon>Rhodobacterales</taxon>
        <taxon>Roseobacteraceae</taxon>
        <taxon>Roseovarius</taxon>
    </lineage>
</organism>
<proteinExistence type="inferred from homology"/>
<comment type="catalytic activity">
    <reaction evidence="3 4 5">
        <text>an acyl phosphate + H2O = a carboxylate + phosphate + H(+)</text>
        <dbReference type="Rhea" id="RHEA:14965"/>
        <dbReference type="ChEBI" id="CHEBI:15377"/>
        <dbReference type="ChEBI" id="CHEBI:15378"/>
        <dbReference type="ChEBI" id="CHEBI:29067"/>
        <dbReference type="ChEBI" id="CHEBI:43474"/>
        <dbReference type="ChEBI" id="CHEBI:59918"/>
        <dbReference type="EC" id="3.6.1.7"/>
    </reaction>
</comment>
<dbReference type="PANTHER" id="PTHR47268">
    <property type="entry name" value="ACYLPHOSPHATASE"/>
    <property type="match status" value="1"/>
</dbReference>
<keyword evidence="9" id="KW-1185">Reference proteome</keyword>
<evidence type="ECO:0000256" key="2">
    <source>
        <dbReference type="ARBA" id="ARBA00012150"/>
    </source>
</evidence>
<dbReference type="InterPro" id="IPR036046">
    <property type="entry name" value="Acylphosphatase-like_dom_sf"/>
</dbReference>
<evidence type="ECO:0000256" key="6">
    <source>
        <dbReference type="RuleBase" id="RU004168"/>
    </source>
</evidence>
<sequence length="92" mass="9695">MPDTKAIHAQVSGRVQGVSFRVWARVEAQGRGLAGWVRNEADGSVSAHLEGPSADVDDMVTALHRGPPAAIVREVTVNVAAPIGATHFDIRS</sequence>
<dbReference type="STRING" id="1287727.SAMN05443999_101155"/>